<organism evidence="2">
    <name type="scientific">Burkholderia cepacia</name>
    <name type="common">Pseudomonas cepacia</name>
    <dbReference type="NCBI Taxonomy" id="292"/>
    <lineage>
        <taxon>Bacteria</taxon>
        <taxon>Pseudomonadati</taxon>
        <taxon>Pseudomonadota</taxon>
        <taxon>Betaproteobacteria</taxon>
        <taxon>Burkholderiales</taxon>
        <taxon>Burkholderiaceae</taxon>
        <taxon>Burkholderia</taxon>
        <taxon>Burkholderia cepacia complex</taxon>
    </lineage>
</organism>
<sequence length="184" mass="19180">MLKYVPIAAAALMSMSAYAVQKDITVTANVDTTLEMLSADGSALPTTMQMQYLPGTGLQAAVVNTKIFTNDKAKDLQIRLATAPALKNQTSPGAAEIPLSVKLGETELTTTAATLKTAELFPGELAQGSNVLALSIGQKKVEAVTASGSYQGLVSVIVTQSRLRVAKPLRSIDGARLNGAPCFL</sequence>
<gene>
    <name evidence="2" type="primary">cb1A</name>
</gene>
<name>Q51591_BURCE</name>
<dbReference type="Pfam" id="PF04449">
    <property type="entry name" value="Fimbrial_CS1"/>
    <property type="match status" value="1"/>
</dbReference>
<dbReference type="AlphaFoldDB" id="Q51591"/>
<dbReference type="InterPro" id="IPR007540">
    <property type="entry name" value="Fimbrial_CS1-type"/>
</dbReference>
<feature type="signal peptide" evidence="1">
    <location>
        <begin position="1"/>
        <end position="19"/>
    </location>
</feature>
<dbReference type="Gene3D" id="2.60.40.2040">
    <property type="entry name" value="CFA/I fimbrial subunit E, pilin domain"/>
    <property type="match status" value="1"/>
</dbReference>
<proteinExistence type="predicted"/>
<feature type="chain" id="PRO_5004248431" evidence="1">
    <location>
        <begin position="20"/>
        <end position="184"/>
    </location>
</feature>
<dbReference type="GO" id="GO:0009289">
    <property type="term" value="C:pilus"/>
    <property type="evidence" value="ECO:0007669"/>
    <property type="project" value="InterPro"/>
</dbReference>
<reference evidence="2" key="1">
    <citation type="journal article" date="1995" name="J. Bacteriol.">
        <title>Cable (cbl) type II pili of cystic fibrosis-associated Burkholderia (Pseudomonas) cepacia: nucleotide sequence of the cblA major subunit pilin gene and novel morphology of the assembled appendage fibers.</title>
        <authorList>
            <person name="Sajjan U.S."/>
            <person name="Sun L."/>
            <person name="Goldstein R."/>
            <person name="Forstner J.F."/>
        </authorList>
    </citation>
    <scope>NUCLEOTIDE SEQUENCE</scope>
</reference>
<protein>
    <submittedName>
        <fullName evidence="2">Adhesin major subunit pilin</fullName>
    </submittedName>
</protein>
<evidence type="ECO:0000256" key="1">
    <source>
        <dbReference type="SAM" id="SignalP"/>
    </source>
</evidence>
<accession>Q51591</accession>
<keyword evidence="1" id="KW-0732">Signal</keyword>
<evidence type="ECO:0000313" key="2">
    <source>
        <dbReference type="EMBL" id="AAA69516.1"/>
    </source>
</evidence>
<dbReference type="EMBL" id="U10244">
    <property type="protein sequence ID" value="AAA69516.1"/>
    <property type="molecule type" value="Genomic_DNA"/>
</dbReference>
<dbReference type="NCBIfam" id="NF038252">
    <property type="entry name" value="cable_major"/>
    <property type="match status" value="1"/>
</dbReference>